<dbReference type="Pfam" id="PF03453">
    <property type="entry name" value="MoeA_N"/>
    <property type="match status" value="1"/>
</dbReference>
<dbReference type="PANTHER" id="PTHR10192:SF5">
    <property type="entry name" value="GEPHYRIN"/>
    <property type="match status" value="1"/>
</dbReference>
<dbReference type="NCBIfam" id="NF045515">
    <property type="entry name" value="Glp_gephyrin"/>
    <property type="match status" value="1"/>
</dbReference>
<dbReference type="InterPro" id="IPR038987">
    <property type="entry name" value="MoeA-like"/>
</dbReference>
<dbReference type="Gene3D" id="3.90.105.10">
    <property type="entry name" value="Molybdopterin biosynthesis moea protein, domain 2"/>
    <property type="match status" value="1"/>
</dbReference>
<dbReference type="InterPro" id="IPR001453">
    <property type="entry name" value="MoaB/Mog_dom"/>
</dbReference>
<evidence type="ECO:0000256" key="10">
    <source>
        <dbReference type="ARBA" id="ARBA00022842"/>
    </source>
</evidence>
<dbReference type="NCBIfam" id="TIGR00177">
    <property type="entry name" value="molyb_syn"/>
    <property type="match status" value="1"/>
</dbReference>
<keyword evidence="10 13" id="KW-0460">Magnesium</keyword>
<comment type="cofactor">
    <cofactor evidence="1 13">
        <name>Mg(2+)</name>
        <dbReference type="ChEBI" id="CHEBI:18420"/>
    </cofactor>
</comment>
<evidence type="ECO:0000256" key="12">
    <source>
        <dbReference type="ARBA" id="ARBA00047317"/>
    </source>
</evidence>
<dbReference type="AlphaFoldDB" id="A0A9D1EFY6"/>
<evidence type="ECO:0000256" key="9">
    <source>
        <dbReference type="ARBA" id="ARBA00022723"/>
    </source>
</evidence>
<evidence type="ECO:0000313" key="15">
    <source>
        <dbReference type="EMBL" id="HIR89589.1"/>
    </source>
</evidence>
<dbReference type="SUPFAM" id="SSF53218">
    <property type="entry name" value="Molybdenum cofactor biosynthesis proteins"/>
    <property type="match status" value="1"/>
</dbReference>
<evidence type="ECO:0000256" key="11">
    <source>
        <dbReference type="ARBA" id="ARBA00023150"/>
    </source>
</evidence>
<dbReference type="Proteomes" id="UP000824201">
    <property type="component" value="Unassembled WGS sequence"/>
</dbReference>
<dbReference type="Pfam" id="PF03454">
    <property type="entry name" value="MoeA_C"/>
    <property type="match status" value="1"/>
</dbReference>
<dbReference type="FunFam" id="3.40.980.10:FF:000004">
    <property type="entry name" value="Molybdopterin molybdenumtransferase"/>
    <property type="match status" value="1"/>
</dbReference>
<comment type="similarity">
    <text evidence="4 13">Belongs to the MoeA family.</text>
</comment>
<dbReference type="InterPro" id="IPR036425">
    <property type="entry name" value="MoaB/Mog-like_dom_sf"/>
</dbReference>
<dbReference type="Pfam" id="PF00994">
    <property type="entry name" value="MoCF_biosynth"/>
    <property type="match status" value="1"/>
</dbReference>
<evidence type="ECO:0000256" key="2">
    <source>
        <dbReference type="ARBA" id="ARBA00002901"/>
    </source>
</evidence>
<sequence>MVQLEEARNQLREQVTPITEIERIPLMDAVGRILAEDAVAIQDQPPFSRSPLDGYAVRGKDTKGASFDQPKQLTVIGKVYAGQVFDGTIQENEAVRIMTGAPIPDGADTVIRQEDSDYGMDQVRIYKESKPYENYCPQGEDYKKGTVLLKKGCVLDGVSIAVLASLGNDLVSVYRKPKIAVISTGDEVMQPGNSLKPGKIYDSNLHFICGRLKELGVTPIAYGHCEDEVEKMTAQVELFAAQADLILTTGGVSVGQKDIMHEVVERLHAKQLFWKVALKPGAPTLAAVYKGIPMICLSGNPFGAAANFELLVRPTIAALTGNNRWELKTQKAFLQNDYKKHGKYRRFLRGYTENGKVWIPSGNHASGVLASMIGCNCLIELSQDGARKGEEVWIHLL</sequence>
<evidence type="ECO:0000256" key="6">
    <source>
        <dbReference type="ARBA" id="ARBA00021108"/>
    </source>
</evidence>
<keyword evidence="11 13" id="KW-0501">Molybdenum cofactor biosynthesis</keyword>
<evidence type="ECO:0000256" key="7">
    <source>
        <dbReference type="ARBA" id="ARBA00022505"/>
    </source>
</evidence>
<reference evidence="15" key="1">
    <citation type="submission" date="2020-10" db="EMBL/GenBank/DDBJ databases">
        <authorList>
            <person name="Gilroy R."/>
        </authorList>
    </citation>
    <scope>NUCLEOTIDE SEQUENCE</scope>
    <source>
        <strain evidence="15">ChiW13-3771</strain>
    </source>
</reference>
<dbReference type="PANTHER" id="PTHR10192">
    <property type="entry name" value="MOLYBDOPTERIN BIOSYNTHESIS PROTEIN"/>
    <property type="match status" value="1"/>
</dbReference>
<gene>
    <name evidence="15" type="ORF">IAC96_11640</name>
</gene>
<evidence type="ECO:0000256" key="8">
    <source>
        <dbReference type="ARBA" id="ARBA00022679"/>
    </source>
</evidence>
<comment type="caution">
    <text evidence="15">The sequence shown here is derived from an EMBL/GenBank/DDBJ whole genome shotgun (WGS) entry which is preliminary data.</text>
</comment>
<dbReference type="SMART" id="SM00852">
    <property type="entry name" value="MoCF_biosynth"/>
    <property type="match status" value="1"/>
</dbReference>
<dbReference type="Gene3D" id="2.40.340.10">
    <property type="entry name" value="MoeA, C-terminal, domain IV"/>
    <property type="match status" value="1"/>
</dbReference>
<accession>A0A9D1EFY6</accession>
<dbReference type="SUPFAM" id="SSF63882">
    <property type="entry name" value="MoeA N-terminal region -like"/>
    <property type="match status" value="1"/>
</dbReference>
<dbReference type="EMBL" id="DVHN01000154">
    <property type="protein sequence ID" value="HIR89589.1"/>
    <property type="molecule type" value="Genomic_DNA"/>
</dbReference>
<comment type="pathway">
    <text evidence="3 13">Cofactor biosynthesis; molybdopterin biosynthesis.</text>
</comment>
<evidence type="ECO:0000256" key="13">
    <source>
        <dbReference type="RuleBase" id="RU365090"/>
    </source>
</evidence>
<evidence type="ECO:0000259" key="14">
    <source>
        <dbReference type="SMART" id="SM00852"/>
    </source>
</evidence>
<dbReference type="GO" id="GO:0006777">
    <property type="term" value="P:Mo-molybdopterin cofactor biosynthetic process"/>
    <property type="evidence" value="ECO:0007669"/>
    <property type="project" value="UniProtKB-UniRule"/>
</dbReference>
<dbReference type="Gene3D" id="3.40.980.10">
    <property type="entry name" value="MoaB/Mog-like domain"/>
    <property type="match status" value="1"/>
</dbReference>
<dbReference type="InterPro" id="IPR036688">
    <property type="entry name" value="MoeA_C_domain_IV_sf"/>
</dbReference>
<dbReference type="GO" id="GO:0046872">
    <property type="term" value="F:metal ion binding"/>
    <property type="evidence" value="ECO:0007669"/>
    <property type="project" value="UniProtKB-UniRule"/>
</dbReference>
<dbReference type="EC" id="2.10.1.1" evidence="5 13"/>
<feature type="domain" description="MoaB/Mog" evidence="14">
    <location>
        <begin position="180"/>
        <end position="318"/>
    </location>
</feature>
<evidence type="ECO:0000256" key="1">
    <source>
        <dbReference type="ARBA" id="ARBA00001946"/>
    </source>
</evidence>
<keyword evidence="9 13" id="KW-0479">Metal-binding</keyword>
<keyword evidence="8 13" id="KW-0808">Transferase</keyword>
<dbReference type="GO" id="GO:0061599">
    <property type="term" value="F:molybdopterin molybdotransferase activity"/>
    <property type="evidence" value="ECO:0007669"/>
    <property type="project" value="UniProtKB-UniRule"/>
</dbReference>
<proteinExistence type="inferred from homology"/>
<dbReference type="FunFam" id="2.170.190.11:FF:000001">
    <property type="entry name" value="Molybdopterin molybdenumtransferase"/>
    <property type="match status" value="1"/>
</dbReference>
<evidence type="ECO:0000256" key="4">
    <source>
        <dbReference type="ARBA" id="ARBA00010763"/>
    </source>
</evidence>
<reference evidence="15" key="2">
    <citation type="journal article" date="2021" name="PeerJ">
        <title>Extensive microbial diversity within the chicken gut microbiome revealed by metagenomics and culture.</title>
        <authorList>
            <person name="Gilroy R."/>
            <person name="Ravi A."/>
            <person name="Getino M."/>
            <person name="Pursley I."/>
            <person name="Horton D.L."/>
            <person name="Alikhan N.F."/>
            <person name="Baker D."/>
            <person name="Gharbi K."/>
            <person name="Hall N."/>
            <person name="Watson M."/>
            <person name="Adriaenssens E.M."/>
            <person name="Foster-Nyarko E."/>
            <person name="Jarju S."/>
            <person name="Secka A."/>
            <person name="Antonio M."/>
            <person name="Oren A."/>
            <person name="Chaudhuri R.R."/>
            <person name="La Ragione R."/>
            <person name="Hildebrand F."/>
            <person name="Pallen M.J."/>
        </authorList>
    </citation>
    <scope>NUCLEOTIDE SEQUENCE</scope>
    <source>
        <strain evidence="15">ChiW13-3771</strain>
    </source>
</reference>
<dbReference type="InterPro" id="IPR005110">
    <property type="entry name" value="MoeA_linker/N"/>
</dbReference>
<evidence type="ECO:0000256" key="3">
    <source>
        <dbReference type="ARBA" id="ARBA00005046"/>
    </source>
</evidence>
<evidence type="ECO:0000313" key="16">
    <source>
        <dbReference type="Proteomes" id="UP000824201"/>
    </source>
</evidence>
<comment type="function">
    <text evidence="2 13">Catalyzes the insertion of molybdate into adenylated molybdopterin with the concomitant release of AMP.</text>
</comment>
<dbReference type="Gene3D" id="2.170.190.11">
    <property type="entry name" value="Molybdopterin biosynthesis moea protein, domain 3"/>
    <property type="match status" value="1"/>
</dbReference>
<organism evidence="15 16">
    <name type="scientific">Candidatus Fimimorpha faecalis</name>
    <dbReference type="NCBI Taxonomy" id="2840824"/>
    <lineage>
        <taxon>Bacteria</taxon>
        <taxon>Bacillati</taxon>
        <taxon>Bacillota</taxon>
        <taxon>Clostridia</taxon>
        <taxon>Eubacteriales</taxon>
        <taxon>Candidatus Fimimorpha</taxon>
    </lineage>
</organism>
<name>A0A9D1EFY6_9FIRM</name>
<comment type="catalytic activity">
    <reaction evidence="12">
        <text>adenylyl-molybdopterin + molybdate = Mo-molybdopterin + AMP + H(+)</text>
        <dbReference type="Rhea" id="RHEA:35047"/>
        <dbReference type="ChEBI" id="CHEBI:15378"/>
        <dbReference type="ChEBI" id="CHEBI:36264"/>
        <dbReference type="ChEBI" id="CHEBI:62727"/>
        <dbReference type="ChEBI" id="CHEBI:71302"/>
        <dbReference type="ChEBI" id="CHEBI:456215"/>
        <dbReference type="EC" id="2.10.1.1"/>
    </reaction>
</comment>
<dbReference type="CDD" id="cd00887">
    <property type="entry name" value="MoeA"/>
    <property type="match status" value="1"/>
</dbReference>
<evidence type="ECO:0000256" key="5">
    <source>
        <dbReference type="ARBA" id="ARBA00013269"/>
    </source>
</evidence>
<dbReference type="InterPro" id="IPR036135">
    <property type="entry name" value="MoeA_linker/N_sf"/>
</dbReference>
<protein>
    <recommendedName>
        <fullName evidence="6 13">Molybdopterin molybdenumtransferase</fullName>
        <ecNumber evidence="5 13">2.10.1.1</ecNumber>
    </recommendedName>
</protein>
<dbReference type="SUPFAM" id="SSF63867">
    <property type="entry name" value="MoeA C-terminal domain-like"/>
    <property type="match status" value="1"/>
</dbReference>
<dbReference type="InterPro" id="IPR005111">
    <property type="entry name" value="MoeA_C_domain_IV"/>
</dbReference>
<keyword evidence="7 13" id="KW-0500">Molybdenum</keyword>
<dbReference type="GO" id="GO:0005829">
    <property type="term" value="C:cytosol"/>
    <property type="evidence" value="ECO:0007669"/>
    <property type="project" value="TreeGrafter"/>
</dbReference>